<keyword evidence="8" id="KW-1133">Transmembrane helix</keyword>
<dbReference type="EMBL" id="AGNL01003216">
    <property type="protein sequence ID" value="EJK74974.1"/>
    <property type="molecule type" value="Genomic_DNA"/>
</dbReference>
<dbReference type="InterPro" id="IPR000223">
    <property type="entry name" value="Pept_S26A_signal_pept_1"/>
</dbReference>
<dbReference type="PRINTS" id="PR00727">
    <property type="entry name" value="LEADERPTASE"/>
</dbReference>
<gene>
    <name evidence="11" type="ORF">THAOC_03320</name>
</gene>
<feature type="region of interest" description="Disordered" evidence="9">
    <location>
        <begin position="17"/>
        <end position="49"/>
    </location>
</feature>
<dbReference type="InterPro" id="IPR019533">
    <property type="entry name" value="Peptidase_S26"/>
</dbReference>
<evidence type="ECO:0000256" key="9">
    <source>
        <dbReference type="SAM" id="MobiDB-lite"/>
    </source>
</evidence>
<feature type="domain" description="Peptidase S26" evidence="10">
    <location>
        <begin position="190"/>
        <end position="358"/>
    </location>
</feature>
<dbReference type="Proteomes" id="UP000266841">
    <property type="component" value="Unassembled WGS sequence"/>
</dbReference>
<dbReference type="GO" id="GO:0006465">
    <property type="term" value="P:signal peptide processing"/>
    <property type="evidence" value="ECO:0007669"/>
    <property type="project" value="InterPro"/>
</dbReference>
<keyword evidence="8" id="KW-0812">Transmembrane</keyword>
<evidence type="ECO:0000256" key="4">
    <source>
        <dbReference type="ARBA" id="ARBA00023128"/>
    </source>
</evidence>
<dbReference type="NCBIfam" id="TIGR02227">
    <property type="entry name" value="sigpep_I_bact"/>
    <property type="match status" value="1"/>
</dbReference>
<evidence type="ECO:0000313" key="11">
    <source>
        <dbReference type="EMBL" id="EJK74974.1"/>
    </source>
</evidence>
<name>K0TCQ9_THAOC</name>
<protein>
    <recommendedName>
        <fullName evidence="8">Mitochondrial inner membrane protease subunit</fullName>
        <ecNumber evidence="8">3.4.21.-</ecNumber>
    </recommendedName>
</protein>
<evidence type="ECO:0000256" key="8">
    <source>
        <dbReference type="RuleBase" id="RU362041"/>
    </source>
</evidence>
<feature type="active site" evidence="7">
    <location>
        <position position="262"/>
    </location>
</feature>
<keyword evidence="12" id="KW-1185">Reference proteome</keyword>
<evidence type="ECO:0000256" key="1">
    <source>
        <dbReference type="ARBA" id="ARBA00004273"/>
    </source>
</evidence>
<dbReference type="GO" id="GO:0042720">
    <property type="term" value="C:mitochondrial inner membrane peptidase complex"/>
    <property type="evidence" value="ECO:0007669"/>
    <property type="project" value="TreeGrafter"/>
</dbReference>
<dbReference type="Gene3D" id="2.10.109.10">
    <property type="entry name" value="Umud Fragment, subunit A"/>
    <property type="match status" value="1"/>
</dbReference>
<comment type="similarity">
    <text evidence="6">Belongs to the peptidase S26 family. IMP1 subfamily.</text>
</comment>
<accession>K0TCQ9</accession>
<dbReference type="PANTHER" id="PTHR12383">
    <property type="entry name" value="PROTEASE FAMILY S26 MITOCHONDRIAL INNER MEMBRANE PROTEASE-RELATED"/>
    <property type="match status" value="1"/>
</dbReference>
<dbReference type="CDD" id="cd06530">
    <property type="entry name" value="S26_SPase_I"/>
    <property type="match status" value="1"/>
</dbReference>
<feature type="transmembrane region" description="Helical" evidence="8">
    <location>
        <begin position="152"/>
        <end position="172"/>
    </location>
</feature>
<evidence type="ECO:0000313" key="12">
    <source>
        <dbReference type="Proteomes" id="UP000266841"/>
    </source>
</evidence>
<dbReference type="InterPro" id="IPR052064">
    <property type="entry name" value="Mito_IMP1_subunit"/>
</dbReference>
<organism evidence="11 12">
    <name type="scientific">Thalassiosira oceanica</name>
    <name type="common">Marine diatom</name>
    <dbReference type="NCBI Taxonomy" id="159749"/>
    <lineage>
        <taxon>Eukaryota</taxon>
        <taxon>Sar</taxon>
        <taxon>Stramenopiles</taxon>
        <taxon>Ochrophyta</taxon>
        <taxon>Bacillariophyta</taxon>
        <taxon>Coscinodiscophyceae</taxon>
        <taxon>Thalassiosirophycidae</taxon>
        <taxon>Thalassiosirales</taxon>
        <taxon>Thalassiosiraceae</taxon>
        <taxon>Thalassiosira</taxon>
    </lineage>
</organism>
<dbReference type="InterPro" id="IPR036286">
    <property type="entry name" value="LexA/Signal_pep-like_sf"/>
</dbReference>
<evidence type="ECO:0000256" key="5">
    <source>
        <dbReference type="ARBA" id="ARBA00023136"/>
    </source>
</evidence>
<keyword evidence="3 8" id="KW-0378">Hydrolase</keyword>
<evidence type="ECO:0000256" key="7">
    <source>
        <dbReference type="PIRSR" id="PIRSR600223-1"/>
    </source>
</evidence>
<dbReference type="EC" id="3.4.21.-" evidence="8"/>
<sequence>MTRDRIVSVLRFGAGGAQRSSLQGSPMKRARSRSASWPRYDHEEMDGSQRCHPKTVIISVEVTLRSAPRARPASRPQATPATSEPSRPERDSVRAETMSWSSIAVHGLDLTWRRWCTARTHRHGLRGKVVVAVCRRQSNASSASQRRRRTRVAVSSVGMLLGINVFGALVHYDDELFRYYPLPFAIDACQGPSMMPGFRSGEVYLRDTLSHRLIWLNMEHWKRNIQSMIDDRSLDNVSLTRGWRRGDVVTIYNPFTRSIVTKRIVGLEGDVVLVYGKDAAALKERGDSNCGVPRDTRFETPYCQRVRERQAEDREIEDVTIAVPKDHVWVEGDNPLHSTDSRHYGPLPVSALRGKLLWRLSSCNEVE</sequence>
<dbReference type="GO" id="GO:0006627">
    <property type="term" value="P:protein processing involved in protein targeting to mitochondrion"/>
    <property type="evidence" value="ECO:0007669"/>
    <property type="project" value="TreeGrafter"/>
</dbReference>
<keyword evidence="8" id="KW-0645">Protease</keyword>
<feature type="region of interest" description="Disordered" evidence="9">
    <location>
        <begin position="64"/>
        <end position="95"/>
    </location>
</feature>
<proteinExistence type="inferred from homology"/>
<dbReference type="GO" id="GO:0004252">
    <property type="term" value="F:serine-type endopeptidase activity"/>
    <property type="evidence" value="ECO:0007669"/>
    <property type="project" value="InterPro"/>
</dbReference>
<reference evidence="11 12" key="1">
    <citation type="journal article" date="2012" name="Genome Biol.">
        <title>Genome and low-iron response of an oceanic diatom adapted to chronic iron limitation.</title>
        <authorList>
            <person name="Lommer M."/>
            <person name="Specht M."/>
            <person name="Roy A.S."/>
            <person name="Kraemer L."/>
            <person name="Andreson R."/>
            <person name="Gutowska M.A."/>
            <person name="Wolf J."/>
            <person name="Bergner S.V."/>
            <person name="Schilhabel M.B."/>
            <person name="Klostermeier U.C."/>
            <person name="Beiko R.G."/>
            <person name="Rosenstiel P."/>
            <person name="Hippler M."/>
            <person name="Laroche J."/>
        </authorList>
    </citation>
    <scope>NUCLEOTIDE SEQUENCE [LARGE SCALE GENOMIC DNA]</scope>
    <source>
        <strain evidence="11 12">CCMP1005</strain>
    </source>
</reference>
<dbReference type="PANTHER" id="PTHR12383:SF16">
    <property type="entry name" value="MITOCHONDRIAL INNER MEMBRANE PROTEASE SUBUNIT 1"/>
    <property type="match status" value="1"/>
</dbReference>
<evidence type="ECO:0000256" key="3">
    <source>
        <dbReference type="ARBA" id="ARBA00022801"/>
    </source>
</evidence>
<keyword evidence="2 8" id="KW-0999">Mitochondrion inner membrane</keyword>
<dbReference type="Pfam" id="PF10502">
    <property type="entry name" value="Peptidase_S26"/>
    <property type="match status" value="1"/>
</dbReference>
<dbReference type="eggNOG" id="KOG0171">
    <property type="taxonomic scope" value="Eukaryota"/>
</dbReference>
<evidence type="ECO:0000259" key="10">
    <source>
        <dbReference type="Pfam" id="PF10502"/>
    </source>
</evidence>
<evidence type="ECO:0000256" key="2">
    <source>
        <dbReference type="ARBA" id="ARBA00022792"/>
    </source>
</evidence>
<keyword evidence="5 8" id="KW-0472">Membrane</keyword>
<comment type="caution">
    <text evidence="11">The sequence shown here is derived from an EMBL/GenBank/DDBJ whole genome shotgun (WGS) entry which is preliminary data.</text>
</comment>
<comment type="subcellular location">
    <subcellularLocation>
        <location evidence="1 8">Mitochondrion inner membrane</location>
    </subcellularLocation>
</comment>
<feature type="compositionally biased region" description="Low complexity" evidence="9">
    <location>
        <begin position="65"/>
        <end position="83"/>
    </location>
</feature>
<dbReference type="OrthoDB" id="308440at2759"/>
<dbReference type="AlphaFoldDB" id="K0TCQ9"/>
<keyword evidence="4 8" id="KW-0496">Mitochondrion</keyword>
<feature type="active site" evidence="7">
    <location>
        <position position="193"/>
    </location>
</feature>
<feature type="compositionally biased region" description="Basic and acidic residues" evidence="9">
    <location>
        <begin position="39"/>
        <end position="49"/>
    </location>
</feature>
<evidence type="ECO:0000256" key="6">
    <source>
        <dbReference type="ARBA" id="ARBA00038445"/>
    </source>
</evidence>
<dbReference type="SUPFAM" id="SSF51306">
    <property type="entry name" value="LexA/Signal peptidase"/>
    <property type="match status" value="1"/>
</dbReference>
<dbReference type="CDD" id="cd06462">
    <property type="entry name" value="Peptidase_S24_S26"/>
    <property type="match status" value="1"/>
</dbReference>